<keyword evidence="3" id="KW-1185">Reference proteome</keyword>
<sequence>MPVWVPRLNVLRPYLFAWLLVGGLLGGAALLHLRMRPAGEAEASQASLRQALETARGLLDRRHHSLSRRPQVTGWQVAVPVLVAALFLGPWVLGWALLLGLGALAWARRGELLVLWEALTSSAGGAGGGGGSGRRAK</sequence>
<dbReference type="Proteomes" id="UP001189429">
    <property type="component" value="Unassembled WGS sequence"/>
</dbReference>
<evidence type="ECO:0008006" key="4">
    <source>
        <dbReference type="Google" id="ProtNLM"/>
    </source>
</evidence>
<comment type="caution">
    <text evidence="2">The sequence shown here is derived from an EMBL/GenBank/DDBJ whole genome shotgun (WGS) entry which is preliminary data.</text>
</comment>
<accession>A0ABN9UA65</accession>
<evidence type="ECO:0000256" key="1">
    <source>
        <dbReference type="SAM" id="Phobius"/>
    </source>
</evidence>
<evidence type="ECO:0000313" key="2">
    <source>
        <dbReference type="EMBL" id="CAK0855996.1"/>
    </source>
</evidence>
<organism evidence="2 3">
    <name type="scientific">Prorocentrum cordatum</name>
    <dbReference type="NCBI Taxonomy" id="2364126"/>
    <lineage>
        <taxon>Eukaryota</taxon>
        <taxon>Sar</taxon>
        <taxon>Alveolata</taxon>
        <taxon>Dinophyceae</taxon>
        <taxon>Prorocentrales</taxon>
        <taxon>Prorocentraceae</taxon>
        <taxon>Prorocentrum</taxon>
    </lineage>
</organism>
<keyword evidence="1" id="KW-0812">Transmembrane</keyword>
<keyword evidence="1" id="KW-1133">Transmembrane helix</keyword>
<protein>
    <recommendedName>
        <fullName evidence="4">Dolichol-phosphate mannosyltransferase subunit 3</fullName>
    </recommendedName>
</protein>
<reference evidence="2" key="1">
    <citation type="submission" date="2023-10" db="EMBL/GenBank/DDBJ databases">
        <authorList>
            <person name="Chen Y."/>
            <person name="Shah S."/>
            <person name="Dougan E. K."/>
            <person name="Thang M."/>
            <person name="Chan C."/>
        </authorList>
    </citation>
    <scope>NUCLEOTIDE SEQUENCE [LARGE SCALE GENOMIC DNA]</scope>
</reference>
<feature type="transmembrane region" description="Helical" evidence="1">
    <location>
        <begin position="15"/>
        <end position="33"/>
    </location>
</feature>
<keyword evidence="1" id="KW-0472">Membrane</keyword>
<feature type="transmembrane region" description="Helical" evidence="1">
    <location>
        <begin position="77"/>
        <end position="107"/>
    </location>
</feature>
<dbReference type="EMBL" id="CAUYUJ010015593">
    <property type="protein sequence ID" value="CAK0855996.1"/>
    <property type="molecule type" value="Genomic_DNA"/>
</dbReference>
<proteinExistence type="predicted"/>
<name>A0ABN9UA65_9DINO</name>
<evidence type="ECO:0000313" key="3">
    <source>
        <dbReference type="Proteomes" id="UP001189429"/>
    </source>
</evidence>
<gene>
    <name evidence="2" type="ORF">PCOR1329_LOCUS46498</name>
</gene>